<organism evidence="6 7">
    <name type="scientific">Micromonospora gifhornensis</name>
    <dbReference type="NCBI Taxonomy" id="84594"/>
    <lineage>
        <taxon>Bacteria</taxon>
        <taxon>Bacillati</taxon>
        <taxon>Actinomycetota</taxon>
        <taxon>Actinomycetes</taxon>
        <taxon>Micromonosporales</taxon>
        <taxon>Micromonosporaceae</taxon>
        <taxon>Micromonospora</taxon>
    </lineage>
</organism>
<evidence type="ECO:0000313" key="6">
    <source>
        <dbReference type="EMBL" id="GIJ19296.1"/>
    </source>
</evidence>
<evidence type="ECO:0000313" key="7">
    <source>
        <dbReference type="Proteomes" id="UP000647860"/>
    </source>
</evidence>
<keyword evidence="7" id="KW-1185">Reference proteome</keyword>
<feature type="domain" description="HTH lysR-type" evidence="5">
    <location>
        <begin position="55"/>
        <end position="94"/>
    </location>
</feature>
<dbReference type="EMBL" id="BOPA01000077">
    <property type="protein sequence ID" value="GIJ19296.1"/>
    <property type="molecule type" value="Genomic_DNA"/>
</dbReference>
<evidence type="ECO:0000256" key="2">
    <source>
        <dbReference type="ARBA" id="ARBA00023015"/>
    </source>
</evidence>
<dbReference type="PROSITE" id="PS50931">
    <property type="entry name" value="HTH_LYSR"/>
    <property type="match status" value="1"/>
</dbReference>
<keyword evidence="2" id="KW-0805">Transcription regulation</keyword>
<dbReference type="Gene3D" id="1.10.10.10">
    <property type="entry name" value="Winged helix-like DNA-binding domain superfamily/Winged helix DNA-binding domain"/>
    <property type="match status" value="1"/>
</dbReference>
<evidence type="ECO:0000256" key="1">
    <source>
        <dbReference type="ARBA" id="ARBA00009437"/>
    </source>
</evidence>
<proteinExistence type="inferred from homology"/>
<evidence type="ECO:0000256" key="3">
    <source>
        <dbReference type="ARBA" id="ARBA00023163"/>
    </source>
</evidence>
<evidence type="ECO:0000256" key="4">
    <source>
        <dbReference type="SAM" id="MobiDB-lite"/>
    </source>
</evidence>
<keyword evidence="3" id="KW-0804">Transcription</keyword>
<reference evidence="6 7" key="1">
    <citation type="submission" date="2021-01" db="EMBL/GenBank/DDBJ databases">
        <title>Whole genome shotgun sequence of Verrucosispora gifhornensis NBRC 16317.</title>
        <authorList>
            <person name="Komaki H."/>
            <person name="Tamura T."/>
        </authorList>
    </citation>
    <scope>NUCLEOTIDE SEQUENCE [LARGE SCALE GENOMIC DNA]</scope>
    <source>
        <strain evidence="6 7">NBRC 16317</strain>
    </source>
</reference>
<dbReference type="SUPFAM" id="SSF46785">
    <property type="entry name" value="Winged helix' DNA-binding domain"/>
    <property type="match status" value="1"/>
</dbReference>
<dbReference type="InterPro" id="IPR000847">
    <property type="entry name" value="LysR_HTH_N"/>
</dbReference>
<feature type="region of interest" description="Disordered" evidence="4">
    <location>
        <begin position="23"/>
        <end position="48"/>
    </location>
</feature>
<dbReference type="RefSeq" id="WP_204293295.1">
    <property type="nucleotide sequence ID" value="NZ_BAAAGZ010000042.1"/>
</dbReference>
<comment type="similarity">
    <text evidence="1">Belongs to the LysR transcriptional regulatory family.</text>
</comment>
<dbReference type="PANTHER" id="PTHR30126:SF39">
    <property type="entry name" value="HTH-TYPE TRANSCRIPTIONAL REGULATOR CYSL"/>
    <property type="match status" value="1"/>
</dbReference>
<dbReference type="PANTHER" id="PTHR30126">
    <property type="entry name" value="HTH-TYPE TRANSCRIPTIONAL REGULATOR"/>
    <property type="match status" value="1"/>
</dbReference>
<protein>
    <recommendedName>
        <fullName evidence="5">HTH lysR-type domain-containing protein</fullName>
    </recommendedName>
</protein>
<dbReference type="Pfam" id="PF00126">
    <property type="entry name" value="HTH_1"/>
    <property type="match status" value="1"/>
</dbReference>
<comment type="caution">
    <text evidence="6">The sequence shown here is derived from an EMBL/GenBank/DDBJ whole genome shotgun (WGS) entry which is preliminary data.</text>
</comment>
<evidence type="ECO:0000259" key="5">
    <source>
        <dbReference type="PROSITE" id="PS50931"/>
    </source>
</evidence>
<sequence length="163" mass="17444">MCQGCHLEPTPCAVHDQEKVTRRALEQGRGSAEVQQRTPAGDPGDRSDGTIVAAAAAAEQLRLSPSAVSHQLATLEQEAGVALVDRGPRSLRLTVAGQRLADYAQQIADLMSAARDELFSSRRGSAGTAADRVLRRRRRELLPRALSSFSRGGAVALSDRRTC</sequence>
<accession>A0ABQ4INB2</accession>
<dbReference type="InterPro" id="IPR036390">
    <property type="entry name" value="WH_DNA-bd_sf"/>
</dbReference>
<dbReference type="Proteomes" id="UP000647860">
    <property type="component" value="Unassembled WGS sequence"/>
</dbReference>
<dbReference type="InterPro" id="IPR036388">
    <property type="entry name" value="WH-like_DNA-bd_sf"/>
</dbReference>
<name>A0ABQ4INB2_9ACTN</name>
<gene>
    <name evidence="6" type="ORF">Vgi01_59800</name>
</gene>